<feature type="compositionally biased region" description="Pro residues" evidence="1">
    <location>
        <begin position="88"/>
        <end position="99"/>
    </location>
</feature>
<keyword evidence="2" id="KW-0812">Transmembrane</keyword>
<proteinExistence type="predicted"/>
<sequence length="146" mass="16254">MPTTLRVIAIIEFVLSAFVTLWCWFGDPRSFFLGLIFLFSGFVSAAVFVALARVLENSELMRAELGLLRDDLWRELKTLRDGGGPAPSRSPSPPPPRPSTAPIRESTDPVTRRVTYVYNGVSYDSRLAAVAQLAEDERRGQKRPAD</sequence>
<protein>
    <submittedName>
        <fullName evidence="3">Uncharacterized protein</fullName>
    </submittedName>
</protein>
<dbReference type="RefSeq" id="WP_034844027.1">
    <property type="nucleotide sequence ID" value="NZ_JANX01000354.1"/>
</dbReference>
<evidence type="ECO:0000256" key="1">
    <source>
        <dbReference type="SAM" id="MobiDB-lite"/>
    </source>
</evidence>
<organism evidence="3 4">
    <name type="scientific">Inquilinus limosus MP06</name>
    <dbReference type="NCBI Taxonomy" id="1398085"/>
    <lineage>
        <taxon>Bacteria</taxon>
        <taxon>Pseudomonadati</taxon>
        <taxon>Pseudomonadota</taxon>
        <taxon>Alphaproteobacteria</taxon>
        <taxon>Rhodospirillales</taxon>
        <taxon>Rhodospirillaceae</taxon>
        <taxon>Inquilinus</taxon>
    </lineage>
</organism>
<dbReference type="OrthoDB" id="9881102at2"/>
<comment type="caution">
    <text evidence="3">The sequence shown here is derived from an EMBL/GenBank/DDBJ whole genome shotgun (WGS) entry which is preliminary data.</text>
</comment>
<dbReference type="Proteomes" id="UP000029995">
    <property type="component" value="Unassembled WGS sequence"/>
</dbReference>
<accession>A0A0A0D2E3</accession>
<feature type="region of interest" description="Disordered" evidence="1">
    <location>
        <begin position="78"/>
        <end position="111"/>
    </location>
</feature>
<dbReference type="AlphaFoldDB" id="A0A0A0D2E3"/>
<name>A0A0A0D2E3_9PROT</name>
<keyword evidence="2" id="KW-1133">Transmembrane helix</keyword>
<feature type="transmembrane region" description="Helical" evidence="2">
    <location>
        <begin position="7"/>
        <end position="25"/>
    </location>
</feature>
<dbReference type="EMBL" id="JANX01000354">
    <property type="protein sequence ID" value="KGM32229.1"/>
    <property type="molecule type" value="Genomic_DNA"/>
</dbReference>
<gene>
    <name evidence="3" type="ORF">P409_22645</name>
</gene>
<keyword evidence="2" id="KW-0472">Membrane</keyword>
<evidence type="ECO:0000256" key="2">
    <source>
        <dbReference type="SAM" id="Phobius"/>
    </source>
</evidence>
<reference evidence="3 4" key="1">
    <citation type="submission" date="2014-01" db="EMBL/GenBank/DDBJ databases">
        <title>Genome sequence determination for a cystic fibrosis isolate, Inquilinus limosus.</title>
        <authorList>
            <person name="Pino M."/>
            <person name="Di Conza J."/>
            <person name="Gutkind G."/>
        </authorList>
    </citation>
    <scope>NUCLEOTIDE SEQUENCE [LARGE SCALE GENOMIC DNA]</scope>
    <source>
        <strain evidence="3 4">MP06</strain>
    </source>
</reference>
<evidence type="ECO:0000313" key="4">
    <source>
        <dbReference type="Proteomes" id="UP000029995"/>
    </source>
</evidence>
<feature type="transmembrane region" description="Helical" evidence="2">
    <location>
        <begin position="31"/>
        <end position="52"/>
    </location>
</feature>
<evidence type="ECO:0000313" key="3">
    <source>
        <dbReference type="EMBL" id="KGM32229.1"/>
    </source>
</evidence>